<feature type="region of interest" description="Disordered" evidence="3">
    <location>
        <begin position="335"/>
        <end position="366"/>
    </location>
</feature>
<dbReference type="SUPFAM" id="SSF57701">
    <property type="entry name" value="Zn2/Cys6 DNA-binding domain"/>
    <property type="match status" value="1"/>
</dbReference>
<dbReference type="InterPro" id="IPR021858">
    <property type="entry name" value="Fun_TF"/>
</dbReference>
<dbReference type="GO" id="GO:0000981">
    <property type="term" value="F:DNA-binding transcription factor activity, RNA polymerase II-specific"/>
    <property type="evidence" value="ECO:0007669"/>
    <property type="project" value="InterPro"/>
</dbReference>
<feature type="region of interest" description="Disordered" evidence="3">
    <location>
        <begin position="60"/>
        <end position="151"/>
    </location>
</feature>
<gene>
    <name evidence="5" type="ORF">A9F13_08g01353</name>
</gene>
<evidence type="ECO:0000256" key="2">
    <source>
        <dbReference type="ARBA" id="ARBA00023242"/>
    </source>
</evidence>
<feature type="domain" description="Zn(2)-C6 fungal-type" evidence="4">
    <location>
        <begin position="18"/>
        <end position="46"/>
    </location>
</feature>
<sequence length="1006" mass="111462">MNVELDKHGLPSRKSRKGCNTCKLKRRKCDEHKPFCFNCLKRQIQCGGYATQFKWRSFDTEDDKKDTKPEGKDKDREKGDKSSSKKFVKNDEDSSDKRSKKTFAGTRGTTNMGTPVSRSTSESGYASGAHMDASGNEYNVPAGAKNNGKGSKPDGEFVFPVKVEPASLQHHLELASLSVVGKSTRDIKFDNELIARGINPHTFEGRRPSDVGQRMQRTRMLHRSASQGDAHAEMAAFRCDVRRSYTLDSLAEAAADQMRRPDSSPFDMGRYIKRATPPGSPATISPQRIASDPLQKQGEIEGMDNRNQNQNEHASNGQSDLAPNEHSLTQDLAQMQESRSLERQNEHESMQQNGQSSTNRSHQMSKNDQMNRQMGNVHLIENTQMDIEDRVTKYNGPKFEDISGTSPRLENGSKFSNGGAKFQTMGPKFMPNIGPPHQHMGSPLELSPLPVQLTPSLSALLSSVFPDERNAPSPLDLVLDEPSRLLSDVALRLGSRLAHAAEQEQILALYSAHTCGIMSIKNGAHENPWRTVFVGLAAQHSYLFNSIASMTLFHLAGNINVREHAEALRAKGYVYMKKCILELAARLSKMDTDSENALPADIALATCLNLAVSESWDTHTSSGIAHLKGAKSMIHKVLAWVRAPETNRAAWLAEARRHLVLVSPEEWARIGTGEARIGAGDTRRFEHVSSTSPGSNSNQISPVSAMPVSTGSSSIPSMVDAFVPRNLQLLFNTWVYFDVLSQMTSHSPHDDKGIDLVAAITKSGHAEEESPRSEDAPFAFFELDSMLHSPDHVDPLLGCAQSLFLIMARVAALIGRARQTRPGQRNSLANITAAAELRKQLVDWKPMVSLQAAERHSSGDNSTWDLYSCVATAEAYRHATLLHLYQAVPEIPSVAPHSLAEKIFVLLAAVPSSSNVHIVHIFPLLVGSCEAEPGEEREWCEARWASLRERLWIGNVDRALEVVREVWRRKDEARARDDESFDDEGASHRCHWGTVMREWGWEVLLA</sequence>
<evidence type="ECO:0000313" key="5">
    <source>
        <dbReference type="EMBL" id="OVF08436.1"/>
    </source>
</evidence>
<dbReference type="PANTHER" id="PTHR37534:SF15">
    <property type="entry name" value="ZN(II)2CYS6 TRANSCRIPTION FACTOR (EUROFUNG)"/>
    <property type="match status" value="1"/>
</dbReference>
<accession>A0AA91PZ76</accession>
<comment type="caution">
    <text evidence="5">The sequence shown here is derived from an EMBL/GenBank/DDBJ whole genome shotgun (WGS) entry which is preliminary data.</text>
</comment>
<dbReference type="GO" id="GO:0008270">
    <property type="term" value="F:zinc ion binding"/>
    <property type="evidence" value="ECO:0007669"/>
    <property type="project" value="InterPro"/>
</dbReference>
<feature type="compositionally biased region" description="Polar residues" evidence="3">
    <location>
        <begin position="350"/>
        <end position="366"/>
    </location>
</feature>
<feature type="region of interest" description="Disordered" evidence="3">
    <location>
        <begin position="305"/>
        <end position="324"/>
    </location>
</feature>
<dbReference type="AlphaFoldDB" id="A0AA91PZ76"/>
<feature type="region of interest" description="Disordered" evidence="3">
    <location>
        <begin position="685"/>
        <end position="705"/>
    </location>
</feature>
<evidence type="ECO:0000256" key="1">
    <source>
        <dbReference type="ARBA" id="ARBA00004123"/>
    </source>
</evidence>
<evidence type="ECO:0000256" key="3">
    <source>
        <dbReference type="SAM" id="MobiDB-lite"/>
    </source>
</evidence>
<dbReference type="InterPro" id="IPR036864">
    <property type="entry name" value="Zn2-C6_fun-type_DNA-bd_sf"/>
</dbReference>
<feature type="compositionally biased region" description="Polar residues" evidence="3">
    <location>
        <begin position="688"/>
        <end position="705"/>
    </location>
</feature>
<dbReference type="InterPro" id="IPR001138">
    <property type="entry name" value="Zn2Cys6_DnaBD"/>
</dbReference>
<keyword evidence="2" id="KW-0539">Nucleus</keyword>
<feature type="compositionally biased region" description="Basic and acidic residues" evidence="3">
    <location>
        <begin position="60"/>
        <end position="97"/>
    </location>
</feature>
<dbReference type="GO" id="GO:0000976">
    <property type="term" value="F:transcription cis-regulatory region binding"/>
    <property type="evidence" value="ECO:0007669"/>
    <property type="project" value="TreeGrafter"/>
</dbReference>
<dbReference type="Gene3D" id="4.10.240.10">
    <property type="entry name" value="Zn(2)-C6 fungal-type DNA-binding domain"/>
    <property type="match status" value="1"/>
</dbReference>
<dbReference type="Proteomes" id="UP000195602">
    <property type="component" value="Unassembled WGS sequence"/>
</dbReference>
<dbReference type="Pfam" id="PF00172">
    <property type="entry name" value="Zn_clus"/>
    <property type="match status" value="1"/>
</dbReference>
<dbReference type="PROSITE" id="PS00463">
    <property type="entry name" value="ZN2_CY6_FUNGAL_1"/>
    <property type="match status" value="1"/>
</dbReference>
<dbReference type="PROSITE" id="PS50048">
    <property type="entry name" value="ZN2_CY6_FUNGAL_2"/>
    <property type="match status" value="1"/>
</dbReference>
<organism evidence="5 6">
    <name type="scientific">Clavispora lusitaniae</name>
    <name type="common">Candida lusitaniae</name>
    <dbReference type="NCBI Taxonomy" id="36911"/>
    <lineage>
        <taxon>Eukaryota</taxon>
        <taxon>Fungi</taxon>
        <taxon>Dikarya</taxon>
        <taxon>Ascomycota</taxon>
        <taxon>Saccharomycotina</taxon>
        <taxon>Pichiomycetes</taxon>
        <taxon>Metschnikowiaceae</taxon>
        <taxon>Clavispora</taxon>
    </lineage>
</organism>
<evidence type="ECO:0000259" key="4">
    <source>
        <dbReference type="PROSITE" id="PS50048"/>
    </source>
</evidence>
<dbReference type="GO" id="GO:0005634">
    <property type="term" value="C:nucleus"/>
    <property type="evidence" value="ECO:0007669"/>
    <property type="project" value="UniProtKB-SubCell"/>
</dbReference>
<dbReference type="SMART" id="SM00066">
    <property type="entry name" value="GAL4"/>
    <property type="match status" value="1"/>
</dbReference>
<comment type="subcellular location">
    <subcellularLocation>
        <location evidence="1">Nucleus</location>
    </subcellularLocation>
</comment>
<feature type="region of interest" description="Disordered" evidence="3">
    <location>
        <begin position="254"/>
        <end position="287"/>
    </location>
</feature>
<dbReference type="PANTHER" id="PTHR37534">
    <property type="entry name" value="TRANSCRIPTIONAL ACTIVATOR PROTEIN UGA3"/>
    <property type="match status" value="1"/>
</dbReference>
<reference evidence="5 6" key="1">
    <citation type="submission" date="2017-04" db="EMBL/GenBank/DDBJ databases">
        <title>Draft genome of the yeast Clavispora lusitaniae type strain CBS 6936.</title>
        <authorList>
            <person name="Durrens P."/>
            <person name="Klopp C."/>
            <person name="Biteau N."/>
            <person name="Fitton-Ouhabi V."/>
            <person name="Dementhon K."/>
            <person name="Accoceberry I."/>
            <person name="Sherman D.J."/>
            <person name="Noel T."/>
        </authorList>
    </citation>
    <scope>NUCLEOTIDE SEQUENCE [LARGE SCALE GENOMIC DNA]</scope>
    <source>
        <strain evidence="5 6">CBS 6936</strain>
    </source>
</reference>
<protein>
    <submittedName>
        <fullName evidence="5">Glutamate decarboxylase</fullName>
    </submittedName>
</protein>
<dbReference type="CDD" id="cd00067">
    <property type="entry name" value="GAL4"/>
    <property type="match status" value="1"/>
</dbReference>
<dbReference type="EMBL" id="LYUB02000008">
    <property type="protein sequence ID" value="OVF08436.1"/>
    <property type="molecule type" value="Genomic_DNA"/>
</dbReference>
<proteinExistence type="predicted"/>
<feature type="compositionally biased region" description="Polar residues" evidence="3">
    <location>
        <begin position="107"/>
        <end position="124"/>
    </location>
</feature>
<evidence type="ECO:0000313" key="6">
    <source>
        <dbReference type="Proteomes" id="UP000195602"/>
    </source>
</evidence>
<dbReference type="KEGG" id="clus:A9F13_08g01353"/>
<dbReference type="GO" id="GO:0045944">
    <property type="term" value="P:positive regulation of transcription by RNA polymerase II"/>
    <property type="evidence" value="ECO:0007669"/>
    <property type="project" value="TreeGrafter"/>
</dbReference>
<dbReference type="Pfam" id="PF11951">
    <property type="entry name" value="Fungal_trans_2"/>
    <property type="match status" value="2"/>
</dbReference>
<feature type="compositionally biased region" description="Basic and acidic residues" evidence="3">
    <location>
        <begin position="339"/>
        <end position="349"/>
    </location>
</feature>
<name>A0AA91PZ76_CLALS</name>